<geneLocation type="plasmid" evidence="1">
    <name>unnamed1</name>
</geneLocation>
<evidence type="ECO:0000313" key="2">
    <source>
        <dbReference type="Proteomes" id="UP000296822"/>
    </source>
</evidence>
<dbReference type="KEGG" id="nbg:DV706_17905"/>
<dbReference type="PROSITE" id="PS51318">
    <property type="entry name" value="TAT"/>
    <property type="match status" value="1"/>
</dbReference>
<dbReference type="InterPro" id="IPR006311">
    <property type="entry name" value="TAT_signal"/>
</dbReference>
<organism evidence="1 2">
    <name type="scientific">Natronorubrum bangense</name>
    <dbReference type="NCBI Taxonomy" id="61858"/>
    <lineage>
        <taxon>Archaea</taxon>
        <taxon>Methanobacteriati</taxon>
        <taxon>Methanobacteriota</taxon>
        <taxon>Stenosarchaea group</taxon>
        <taxon>Halobacteria</taxon>
        <taxon>Halobacteriales</taxon>
        <taxon>Natrialbaceae</taxon>
        <taxon>Natronorubrum</taxon>
    </lineage>
</organism>
<keyword evidence="1" id="KW-0614">Plasmid</keyword>
<dbReference type="InterPro" id="IPR019546">
    <property type="entry name" value="TAT_signal_bac_arc"/>
</dbReference>
<dbReference type="RefSeq" id="WP_006066940.1">
    <property type="nucleotide sequence ID" value="NZ_CP031306.1"/>
</dbReference>
<evidence type="ECO:0000313" key="1">
    <source>
        <dbReference type="EMBL" id="QCC56402.1"/>
    </source>
</evidence>
<dbReference type="EMBL" id="CP031306">
    <property type="protein sequence ID" value="QCC56402.1"/>
    <property type="molecule type" value="Genomic_DNA"/>
</dbReference>
<proteinExistence type="predicted"/>
<evidence type="ECO:0008006" key="3">
    <source>
        <dbReference type="Google" id="ProtNLM"/>
    </source>
</evidence>
<dbReference type="Proteomes" id="UP000296822">
    <property type="component" value="Plasmid unnamed1"/>
</dbReference>
<name>A0A4D6HT57_9EURY</name>
<gene>
    <name evidence="1" type="ORF">DV706_17905</name>
</gene>
<dbReference type="PROSITE" id="PS51257">
    <property type="entry name" value="PROKAR_LIPOPROTEIN"/>
    <property type="match status" value="1"/>
</dbReference>
<accession>A0A4D6HT57</accession>
<dbReference type="AlphaFoldDB" id="A0A4D6HT57"/>
<protein>
    <recommendedName>
        <fullName evidence="3">Twin-arginine translocation signal domain-containing protein</fullName>
    </recommendedName>
</protein>
<sequence>MTISRRKLLKFAGTAAVATAGIAGCLTVDAQDANDSDLPAYSRWLTIDDGGLEFAHVDWATLQEYVEGELEDEDFDADVPAEFEADPMIAPVSEGLIQAYFFVGTSLAPYRLGQLLDDDAELESTAEDLLLTTAAFIMTGAMVPDEIDEQITAEPELDFFRQMEQTDEIGGYDIYTPVAVEDNAAIAVDSDTLVFVDGEEIQAGGDPLTVLETLIGASGGDIERATDESEALEWLVETAGHGDVTVGQYGARVGASADSTEDEGLIDLTFEGLEDADGIVSSLTVEDEETSTGDFAAIINDPDEDALEALLGASADEQSIDVDENRVTATGTWRELE</sequence>
<dbReference type="NCBIfam" id="TIGR01409">
    <property type="entry name" value="TAT_signal_seq"/>
    <property type="match status" value="1"/>
</dbReference>
<dbReference type="GeneID" id="39853153"/>
<reference evidence="1 2" key="1">
    <citation type="journal article" date="2019" name="Nat. Commun.">
        <title>A new type of DNA phosphorothioation-based antiviral system in archaea.</title>
        <authorList>
            <person name="Xiong L."/>
            <person name="Liu S."/>
            <person name="Chen S."/>
            <person name="Xiao Y."/>
            <person name="Zhu B."/>
            <person name="Gao Y."/>
            <person name="Zhang Y."/>
            <person name="Chen B."/>
            <person name="Luo J."/>
            <person name="Deng Z."/>
            <person name="Chen X."/>
            <person name="Wang L."/>
            <person name="Chen S."/>
        </authorList>
    </citation>
    <scope>NUCLEOTIDE SEQUENCE [LARGE SCALE GENOMIC DNA]</scope>
    <source>
        <strain evidence="1 2">JCM 10635</strain>
        <plasmid evidence="1 2">unnamed1</plasmid>
    </source>
</reference>